<keyword evidence="2 6" id="KW-0349">Heme</keyword>
<dbReference type="PANTHER" id="PTHR33751:SF9">
    <property type="entry name" value="CYTOCHROME C4"/>
    <property type="match status" value="1"/>
</dbReference>
<evidence type="ECO:0000313" key="9">
    <source>
        <dbReference type="EMBL" id="GAA4337036.1"/>
    </source>
</evidence>
<evidence type="ECO:0000259" key="8">
    <source>
        <dbReference type="PROSITE" id="PS51007"/>
    </source>
</evidence>
<dbReference type="InterPro" id="IPR008168">
    <property type="entry name" value="Cyt_C_IC"/>
</dbReference>
<feature type="chain" id="PRO_5047361319" evidence="7">
    <location>
        <begin position="29"/>
        <end position="230"/>
    </location>
</feature>
<reference evidence="10" key="1">
    <citation type="journal article" date="2019" name="Int. J. Syst. Evol. Microbiol.">
        <title>The Global Catalogue of Microorganisms (GCM) 10K type strain sequencing project: providing services to taxonomists for standard genome sequencing and annotation.</title>
        <authorList>
            <consortium name="The Broad Institute Genomics Platform"/>
            <consortium name="The Broad Institute Genome Sequencing Center for Infectious Disease"/>
            <person name="Wu L."/>
            <person name="Ma J."/>
        </authorList>
    </citation>
    <scope>NUCLEOTIDE SEQUENCE [LARGE SCALE GENOMIC DNA]</scope>
    <source>
        <strain evidence="10">JCM 17666</strain>
    </source>
</reference>
<dbReference type="Proteomes" id="UP001501671">
    <property type="component" value="Unassembled WGS sequence"/>
</dbReference>
<keyword evidence="5 6" id="KW-0408">Iron</keyword>
<dbReference type="InterPro" id="IPR036909">
    <property type="entry name" value="Cyt_c-like_dom_sf"/>
</dbReference>
<dbReference type="InterPro" id="IPR050597">
    <property type="entry name" value="Cytochrome_c_Oxidase_Subunit"/>
</dbReference>
<proteinExistence type="predicted"/>
<dbReference type="Pfam" id="PF00034">
    <property type="entry name" value="Cytochrom_C"/>
    <property type="match status" value="2"/>
</dbReference>
<dbReference type="InterPro" id="IPR009056">
    <property type="entry name" value="Cyt_c-like_dom"/>
</dbReference>
<keyword evidence="4" id="KW-0249">Electron transport</keyword>
<keyword evidence="10" id="KW-1185">Reference proteome</keyword>
<organism evidence="9 10">
    <name type="scientific">Pigmentiphaga soli</name>
    <dbReference type="NCBI Taxonomy" id="1007095"/>
    <lineage>
        <taxon>Bacteria</taxon>
        <taxon>Pseudomonadati</taxon>
        <taxon>Pseudomonadota</taxon>
        <taxon>Betaproteobacteria</taxon>
        <taxon>Burkholderiales</taxon>
        <taxon>Alcaligenaceae</taxon>
        <taxon>Pigmentiphaga</taxon>
    </lineage>
</organism>
<evidence type="ECO:0000256" key="4">
    <source>
        <dbReference type="ARBA" id="ARBA00022982"/>
    </source>
</evidence>
<gene>
    <name evidence="9" type="ORF">GCM10023144_32170</name>
</gene>
<evidence type="ECO:0000313" key="10">
    <source>
        <dbReference type="Proteomes" id="UP001501671"/>
    </source>
</evidence>
<evidence type="ECO:0000256" key="6">
    <source>
        <dbReference type="PROSITE-ProRule" id="PRU00433"/>
    </source>
</evidence>
<evidence type="ECO:0000256" key="1">
    <source>
        <dbReference type="ARBA" id="ARBA00022448"/>
    </source>
</evidence>
<dbReference type="EMBL" id="BAABFO010000016">
    <property type="protein sequence ID" value="GAA4337036.1"/>
    <property type="molecule type" value="Genomic_DNA"/>
</dbReference>
<dbReference type="SUPFAM" id="SSF46626">
    <property type="entry name" value="Cytochrome c"/>
    <property type="match status" value="2"/>
</dbReference>
<dbReference type="PANTHER" id="PTHR33751">
    <property type="entry name" value="CBB3-TYPE CYTOCHROME C OXIDASE SUBUNIT FIXP"/>
    <property type="match status" value="1"/>
</dbReference>
<keyword evidence="7" id="KW-0732">Signal</keyword>
<evidence type="ECO:0000256" key="3">
    <source>
        <dbReference type="ARBA" id="ARBA00022723"/>
    </source>
</evidence>
<accession>A0ABP8HBF0</accession>
<evidence type="ECO:0000256" key="2">
    <source>
        <dbReference type="ARBA" id="ARBA00022617"/>
    </source>
</evidence>
<sequence length="230" mass="23707">MFMKHVLSLMLVASGVMLGASAVTPSLAADAAAPARPKVDAAKGDQLFNNGDASRNIIACASCHGPGGNSAAAANPKLAGQHPEYIYKQLTNFQVQQGAKTADRPSPVMSALAAPLTEEDKRNIAAYLGAQTLKPAVAKNKDTVELGQRIYRGGVAAKGVPACASCHGANGAGIPSQYPHIGGQFPEYTEAQLVAFRSGARHNNAPMATIAGRLSDAEIKAVSDYVAGLR</sequence>
<dbReference type="PROSITE" id="PS51007">
    <property type="entry name" value="CYTC"/>
    <property type="match status" value="2"/>
</dbReference>
<comment type="caution">
    <text evidence="9">The sequence shown here is derived from an EMBL/GenBank/DDBJ whole genome shotgun (WGS) entry which is preliminary data.</text>
</comment>
<name>A0ABP8HBF0_9BURK</name>
<feature type="signal peptide" evidence="7">
    <location>
        <begin position="1"/>
        <end position="28"/>
    </location>
</feature>
<dbReference type="PRINTS" id="PR00605">
    <property type="entry name" value="CYTCHROMECIC"/>
</dbReference>
<keyword evidence="1" id="KW-0813">Transport</keyword>
<evidence type="ECO:0000256" key="5">
    <source>
        <dbReference type="ARBA" id="ARBA00023004"/>
    </source>
</evidence>
<keyword evidence="3 6" id="KW-0479">Metal-binding</keyword>
<feature type="domain" description="Cytochrome c" evidence="8">
    <location>
        <begin position="39"/>
        <end position="132"/>
    </location>
</feature>
<protein>
    <submittedName>
        <fullName evidence="9">C-type cytochrome</fullName>
    </submittedName>
</protein>
<dbReference type="Gene3D" id="1.10.760.10">
    <property type="entry name" value="Cytochrome c-like domain"/>
    <property type="match status" value="2"/>
</dbReference>
<feature type="domain" description="Cytochrome c" evidence="8">
    <location>
        <begin position="142"/>
        <end position="230"/>
    </location>
</feature>
<evidence type="ECO:0000256" key="7">
    <source>
        <dbReference type="SAM" id="SignalP"/>
    </source>
</evidence>